<dbReference type="NCBIfam" id="TIGR02168">
    <property type="entry name" value="SMC_prok_B"/>
    <property type="match status" value="1"/>
</dbReference>
<comment type="domain">
    <text evidence="6">Contains large globular domains required for ATP hydrolysis at each terminus and a third globular domain forming a flexible hinge near the middle of the molecule. These domains are separated by coiled-coil structures.</text>
</comment>
<evidence type="ECO:0000256" key="5">
    <source>
        <dbReference type="ARBA" id="ARBA00023125"/>
    </source>
</evidence>
<keyword evidence="4 6" id="KW-0175">Coiled coil</keyword>
<keyword evidence="1 6" id="KW-0963">Cytoplasm</keyword>
<proteinExistence type="inferred from homology"/>
<comment type="caution">
    <text evidence="9">The sequence shown here is derived from an EMBL/GenBank/DDBJ whole genome shotgun (WGS) entry which is preliminary data.</text>
</comment>
<reference evidence="9 10" key="1">
    <citation type="submission" date="2019-03" db="EMBL/GenBank/DDBJ databases">
        <title>Whole genome sequence of a novel Rubrobacter taiwanensis strain, isolated from Yellowstone National Park.</title>
        <authorList>
            <person name="Freed S."/>
            <person name="Ramaley R.F."/>
            <person name="Kyndt J.A."/>
        </authorList>
    </citation>
    <scope>NUCLEOTIDE SEQUENCE [LARGE SCALE GENOMIC DNA]</scope>
    <source>
        <strain evidence="9 10">Yellowstone</strain>
    </source>
</reference>
<dbReference type="SUPFAM" id="SSF52540">
    <property type="entry name" value="P-loop containing nucleoside triphosphate hydrolases"/>
    <property type="match status" value="1"/>
</dbReference>
<dbReference type="RefSeq" id="WP_132690703.1">
    <property type="nucleotide sequence ID" value="NZ_SKBU01000015.1"/>
</dbReference>
<name>A0A4V2NWB8_9ACTN</name>
<feature type="binding site" evidence="6">
    <location>
        <begin position="31"/>
        <end position="38"/>
    </location>
    <ligand>
        <name>ATP</name>
        <dbReference type="ChEBI" id="CHEBI:30616"/>
    </ligand>
</feature>
<comment type="subunit">
    <text evidence="6">Homodimer.</text>
</comment>
<protein>
    <recommendedName>
        <fullName evidence="6">Chromosome partition protein Smc</fullName>
    </recommendedName>
</protein>
<evidence type="ECO:0000256" key="7">
    <source>
        <dbReference type="SAM" id="MobiDB-lite"/>
    </source>
</evidence>
<dbReference type="GO" id="GO:0007062">
    <property type="term" value="P:sister chromatid cohesion"/>
    <property type="evidence" value="ECO:0007669"/>
    <property type="project" value="InterPro"/>
</dbReference>
<feature type="coiled-coil region" evidence="6">
    <location>
        <begin position="171"/>
        <end position="225"/>
    </location>
</feature>
<feature type="region of interest" description="Disordered" evidence="7">
    <location>
        <begin position="709"/>
        <end position="736"/>
    </location>
</feature>
<evidence type="ECO:0000259" key="8">
    <source>
        <dbReference type="Pfam" id="PF02463"/>
    </source>
</evidence>
<feature type="region of interest" description="Disordered" evidence="7">
    <location>
        <begin position="785"/>
        <end position="821"/>
    </location>
</feature>
<dbReference type="OrthoDB" id="9808768at2"/>
<dbReference type="GO" id="GO:0003677">
    <property type="term" value="F:DNA binding"/>
    <property type="evidence" value="ECO:0007669"/>
    <property type="project" value="UniProtKB-UniRule"/>
</dbReference>
<sequence>MLRAIYIKGFKTFARPVRMPLGRGITSVVGPNGSGKSNIADAVAWALGEQRPNVLRAGTMTDVIFSGSETLPAARAAEVTLVLDNGGGEISLPYREVALTRRLTRSGESEYRINGVRSRLQDVRAVAGEAGIGQHSILRQGAVDAIVSGGAEACRSALEEAAGLGIYRRRRHAAARRLERAAERLERSRELEREVAGRLRQMEQEAAAAREYRELESRLRRLSLAHLYRMATRGVGEREEEVRRRERRVAELFERGERLRTRREELERSLRDLDSGVRELDAAIRRLERVSGDLAGELVRGERISARHAAAGSRREGLKRALNRLGMEQENAARAAEELEERVRRLERLHSRERQALEEAEERLREERDRSAAAASGVERLKRELQRLLDRREKLRRALENAPDPLPEPLLRRISSLREELDTLTLRRGTGGPLPGRLARARRTARRLAAELNRREGALAAVVGRLEAEVRALEPRRREGAARLEDSIRALPGYEAAVEAALGELAGGVMVESLEGGRRALAAGERVAVRLDAERVAGRPPGRPLIECVQILKGEHADAIESLLGSFFVVEEPNPRVRLNGWIAVTRDGMRITRASVSRRVEEGEFSRRARFEAGVERLRLLREELGGRLRSLQDTVRDAERRLDGIMVTGDALSAVSQRVWRLSDRIGAGVEGRLRTLESELAHSGRIREELDELEREIASLKRELSRSRGELQAGTEDLKRAEKAAEKSRERLQRLDARLTGDQLRRDQARERHRRLTRRIRRLERFADSEPGALHQLARRALQTGERASRTLTRRLDELRRQRDGLSRRQRETSSERDRVANLQLEAAGELARARAEAERAREELSRLHESSRRARAEISDEWGATLEEAQQESESLPEEIEKERRELARRVNRFGDVNLLAIAQEDEERRRYEFVSGQRRDAEAAAEDLKRIIQEIDRELKERFDRTFRRIRAAFREIIPRMMAEASGDLELTEEGIEIGLRLRRKGWRPLHMLSGGERALLALSYLFSIFLARRGVFCILDEAEAALDDVNLARFLSVVDSYRSGGQFVLVTHQKRTMAAADVLYGVTVDASGASAVVSKRLSGEVAEG</sequence>
<dbReference type="GO" id="GO:0030261">
    <property type="term" value="P:chromosome condensation"/>
    <property type="evidence" value="ECO:0007669"/>
    <property type="project" value="InterPro"/>
</dbReference>
<dbReference type="Gene3D" id="1.10.287.1490">
    <property type="match status" value="2"/>
</dbReference>
<feature type="coiled-coil region" evidence="6">
    <location>
        <begin position="616"/>
        <end position="650"/>
    </location>
</feature>
<dbReference type="Proteomes" id="UP000295244">
    <property type="component" value="Unassembled WGS sequence"/>
</dbReference>
<keyword evidence="5 6" id="KW-0238">DNA-binding</keyword>
<dbReference type="InterPro" id="IPR027417">
    <property type="entry name" value="P-loop_NTPase"/>
</dbReference>
<dbReference type="PIRSF" id="PIRSF005719">
    <property type="entry name" value="SMC"/>
    <property type="match status" value="1"/>
</dbReference>
<feature type="coiled-coil region" evidence="6">
    <location>
        <begin position="318"/>
        <end position="402"/>
    </location>
</feature>
<dbReference type="InterPro" id="IPR024704">
    <property type="entry name" value="SMC"/>
</dbReference>
<feature type="compositionally biased region" description="Basic and acidic residues" evidence="7">
    <location>
        <begin position="719"/>
        <end position="736"/>
    </location>
</feature>
<evidence type="ECO:0000256" key="3">
    <source>
        <dbReference type="ARBA" id="ARBA00022840"/>
    </source>
</evidence>
<feature type="domain" description="RecF/RecN/SMC N-terminal" evidence="8">
    <location>
        <begin position="1"/>
        <end position="1078"/>
    </location>
</feature>
<dbReference type="PANTHER" id="PTHR43977">
    <property type="entry name" value="STRUCTURAL MAINTENANCE OF CHROMOSOMES PROTEIN 3"/>
    <property type="match status" value="1"/>
</dbReference>
<evidence type="ECO:0000256" key="4">
    <source>
        <dbReference type="ARBA" id="ARBA00023054"/>
    </source>
</evidence>
<organism evidence="9 10">
    <name type="scientific">Rubrobacter taiwanensis</name>
    <dbReference type="NCBI Taxonomy" id="185139"/>
    <lineage>
        <taxon>Bacteria</taxon>
        <taxon>Bacillati</taxon>
        <taxon>Actinomycetota</taxon>
        <taxon>Rubrobacteria</taxon>
        <taxon>Rubrobacterales</taxon>
        <taxon>Rubrobacteraceae</taxon>
        <taxon>Rubrobacter</taxon>
    </lineage>
</organism>
<comment type="subcellular location">
    <subcellularLocation>
        <location evidence="6">Cytoplasm</location>
    </subcellularLocation>
</comment>
<dbReference type="GO" id="GO:0005524">
    <property type="term" value="F:ATP binding"/>
    <property type="evidence" value="ECO:0007669"/>
    <property type="project" value="UniProtKB-UniRule"/>
</dbReference>
<dbReference type="GO" id="GO:0006260">
    <property type="term" value="P:DNA replication"/>
    <property type="evidence" value="ECO:0007669"/>
    <property type="project" value="UniProtKB-UniRule"/>
</dbReference>
<dbReference type="GO" id="GO:0007059">
    <property type="term" value="P:chromosome segregation"/>
    <property type="evidence" value="ECO:0007669"/>
    <property type="project" value="UniProtKB-UniRule"/>
</dbReference>
<accession>A0A4V2NWB8</accession>
<dbReference type="AlphaFoldDB" id="A0A4V2NWB8"/>
<keyword evidence="2 6" id="KW-0547">Nucleotide-binding</keyword>
<dbReference type="GO" id="GO:0016887">
    <property type="term" value="F:ATP hydrolysis activity"/>
    <property type="evidence" value="ECO:0007669"/>
    <property type="project" value="InterPro"/>
</dbReference>
<evidence type="ECO:0000256" key="1">
    <source>
        <dbReference type="ARBA" id="ARBA00022490"/>
    </source>
</evidence>
<evidence type="ECO:0000313" key="10">
    <source>
        <dbReference type="Proteomes" id="UP000295244"/>
    </source>
</evidence>
<comment type="similarity">
    <text evidence="6">Belongs to the SMC family.</text>
</comment>
<dbReference type="Gene3D" id="3.40.50.300">
    <property type="entry name" value="P-loop containing nucleotide triphosphate hydrolases"/>
    <property type="match status" value="2"/>
</dbReference>
<dbReference type="SUPFAM" id="SSF75553">
    <property type="entry name" value="Smc hinge domain"/>
    <property type="match status" value="1"/>
</dbReference>
<evidence type="ECO:0000256" key="2">
    <source>
        <dbReference type="ARBA" id="ARBA00022741"/>
    </source>
</evidence>
<dbReference type="InterPro" id="IPR036277">
    <property type="entry name" value="SMC_hinge_sf"/>
</dbReference>
<dbReference type="InterPro" id="IPR003395">
    <property type="entry name" value="RecF/RecN/SMC_N"/>
</dbReference>
<gene>
    <name evidence="6 9" type="primary">smc</name>
    <name evidence="9" type="ORF">E0L93_07900</name>
</gene>
<dbReference type="GO" id="GO:0005737">
    <property type="term" value="C:cytoplasm"/>
    <property type="evidence" value="ECO:0007669"/>
    <property type="project" value="UniProtKB-SubCell"/>
</dbReference>
<dbReference type="InterPro" id="IPR011890">
    <property type="entry name" value="SMC_prok"/>
</dbReference>
<keyword evidence="3 6" id="KW-0067">ATP-binding</keyword>
<evidence type="ECO:0000256" key="6">
    <source>
        <dbReference type="HAMAP-Rule" id="MF_01894"/>
    </source>
</evidence>
<evidence type="ECO:0000313" key="9">
    <source>
        <dbReference type="EMBL" id="TCJ16652.1"/>
    </source>
</evidence>
<keyword evidence="10" id="KW-1185">Reference proteome</keyword>
<comment type="function">
    <text evidence="6">Required for chromosome condensation and partitioning.</text>
</comment>
<feature type="coiled-coil region" evidence="6">
    <location>
        <begin position="249"/>
        <end position="290"/>
    </location>
</feature>
<feature type="compositionally biased region" description="Basic and acidic residues" evidence="7">
    <location>
        <begin position="797"/>
        <end position="821"/>
    </location>
</feature>
<dbReference type="EMBL" id="SKBU01000015">
    <property type="protein sequence ID" value="TCJ16652.1"/>
    <property type="molecule type" value="Genomic_DNA"/>
</dbReference>
<dbReference type="Pfam" id="PF02463">
    <property type="entry name" value="SMC_N"/>
    <property type="match status" value="1"/>
</dbReference>
<dbReference type="GO" id="GO:0005694">
    <property type="term" value="C:chromosome"/>
    <property type="evidence" value="ECO:0007669"/>
    <property type="project" value="InterPro"/>
</dbReference>
<dbReference type="HAMAP" id="MF_01894">
    <property type="entry name" value="Smc_prok"/>
    <property type="match status" value="1"/>
</dbReference>